<name>A0A7W6MA10_9RHOB</name>
<gene>
    <name evidence="2" type="ORF">GGR93_002195</name>
</gene>
<keyword evidence="1" id="KW-0472">Membrane</keyword>
<sequence length="89" mass="9896">MKDFVKFVCFIVSITFLCGAVLHLFGPYDDDNLTAEFDEPQMSVSVSGYFTAQETLFEDIISGVQKRPIMSPTQTDGVIAGILSRARRL</sequence>
<dbReference type="Proteomes" id="UP000565745">
    <property type="component" value="Unassembled WGS sequence"/>
</dbReference>
<dbReference type="OrthoDB" id="5416147at2"/>
<dbReference type="EMBL" id="JACIFU010000002">
    <property type="protein sequence ID" value="MBB4174422.1"/>
    <property type="molecule type" value="Genomic_DNA"/>
</dbReference>
<keyword evidence="1" id="KW-0812">Transmembrane</keyword>
<evidence type="ECO:0000313" key="3">
    <source>
        <dbReference type="Proteomes" id="UP000565745"/>
    </source>
</evidence>
<accession>A0A7W6MA10</accession>
<dbReference type="RefSeq" id="WP_025056775.1">
    <property type="nucleotide sequence ID" value="NZ_JACIFU010000002.1"/>
</dbReference>
<keyword evidence="1" id="KW-1133">Transmembrane helix</keyword>
<evidence type="ECO:0000256" key="1">
    <source>
        <dbReference type="SAM" id="Phobius"/>
    </source>
</evidence>
<comment type="caution">
    <text evidence="2">The sequence shown here is derived from an EMBL/GenBank/DDBJ whole genome shotgun (WGS) entry which is preliminary data.</text>
</comment>
<organism evidence="2 3">
    <name type="scientific">Sulfitobacter noctilucicola</name>
    <dbReference type="NCBI Taxonomy" id="1342301"/>
    <lineage>
        <taxon>Bacteria</taxon>
        <taxon>Pseudomonadati</taxon>
        <taxon>Pseudomonadota</taxon>
        <taxon>Alphaproteobacteria</taxon>
        <taxon>Rhodobacterales</taxon>
        <taxon>Roseobacteraceae</taxon>
        <taxon>Sulfitobacter</taxon>
    </lineage>
</organism>
<reference evidence="2 3" key="1">
    <citation type="submission" date="2020-08" db="EMBL/GenBank/DDBJ databases">
        <title>Genomic Encyclopedia of Type Strains, Phase IV (KMG-IV): sequencing the most valuable type-strain genomes for metagenomic binning, comparative biology and taxonomic classification.</title>
        <authorList>
            <person name="Goeker M."/>
        </authorList>
    </citation>
    <scope>NUCLEOTIDE SEQUENCE [LARGE SCALE GENOMIC DNA]</scope>
    <source>
        <strain evidence="2 3">DSM 101015</strain>
    </source>
</reference>
<proteinExistence type="predicted"/>
<feature type="transmembrane region" description="Helical" evidence="1">
    <location>
        <begin position="7"/>
        <end position="26"/>
    </location>
</feature>
<evidence type="ECO:0000313" key="2">
    <source>
        <dbReference type="EMBL" id="MBB4174422.1"/>
    </source>
</evidence>
<dbReference type="AlphaFoldDB" id="A0A7W6MA10"/>
<protein>
    <submittedName>
        <fullName evidence="2">Uncharacterized protein</fullName>
    </submittedName>
</protein>
<keyword evidence="3" id="KW-1185">Reference proteome</keyword>